<gene>
    <name evidence="3" type="ORF">HG537_0B04760</name>
</gene>
<dbReference type="PANTHER" id="PTHR37987">
    <property type="entry name" value="CHROMOSOME 9, WHOLE GENOME SHOTGUN SEQUENCE"/>
    <property type="match status" value="1"/>
</dbReference>
<dbReference type="OrthoDB" id="5398391at2759"/>
<keyword evidence="1" id="KW-0659">Purine metabolism</keyword>
<feature type="domain" description="Oxo-4-hydroxy-4-carboxy-5-ureidoimidazoline decarboxylase" evidence="2">
    <location>
        <begin position="18"/>
        <end position="188"/>
    </location>
</feature>
<dbReference type="PANTHER" id="PTHR37987:SF1">
    <property type="entry name" value="OXO-4-HYDROXY-4-CARBOXY-5-UREIDOIMIDAZOLINE DECARBOXYLASE DOMAIN-CONTAINING PROTEIN"/>
    <property type="match status" value="1"/>
</dbReference>
<dbReference type="SUPFAM" id="SSF158694">
    <property type="entry name" value="UraD-Like"/>
    <property type="match status" value="1"/>
</dbReference>
<accession>A0A7H9HMY2</accession>
<keyword evidence="4" id="KW-1185">Reference proteome</keyword>
<dbReference type="GO" id="GO:0006144">
    <property type="term" value="P:purine nucleobase metabolic process"/>
    <property type="evidence" value="ECO:0007669"/>
    <property type="project" value="UniProtKB-KW"/>
</dbReference>
<dbReference type="InterPro" id="IPR018020">
    <property type="entry name" value="OHCU_decarboxylase"/>
</dbReference>
<reference evidence="3 4" key="1">
    <citation type="submission" date="2020-06" db="EMBL/GenBank/DDBJ databases">
        <title>The yeast mating-type switching endonuclease HO is a domesticated member of an unorthodox homing genetic element family.</title>
        <authorList>
            <person name="Coughlan A.Y."/>
            <person name="Lombardi L."/>
            <person name="Braun-Galleani S."/>
            <person name="Martos A.R."/>
            <person name="Galeote V."/>
            <person name="Bigey F."/>
            <person name="Dequin S."/>
            <person name="Byrne K.P."/>
            <person name="Wolfe K.H."/>
        </authorList>
    </citation>
    <scope>NUCLEOTIDE SEQUENCE [LARGE SCALE GENOMIC DNA]</scope>
    <source>
        <strain evidence="3 4">CBS2947</strain>
    </source>
</reference>
<protein>
    <recommendedName>
        <fullName evidence="2">Oxo-4-hydroxy-4-carboxy-5-ureidoimidazoline decarboxylase domain-containing protein</fullName>
    </recommendedName>
</protein>
<evidence type="ECO:0000313" key="3">
    <source>
        <dbReference type="EMBL" id="QLQ79128.1"/>
    </source>
</evidence>
<evidence type="ECO:0000259" key="2">
    <source>
        <dbReference type="Pfam" id="PF09349"/>
    </source>
</evidence>
<dbReference type="Gene3D" id="1.10.3330.10">
    <property type="entry name" value="Oxo-4-hydroxy-4-carboxy-5-ureidoimidazoline decarboxylase"/>
    <property type="match status" value="1"/>
</dbReference>
<dbReference type="Pfam" id="PF09349">
    <property type="entry name" value="OHCU_decarbox"/>
    <property type="match status" value="1"/>
</dbReference>
<dbReference type="EMBL" id="CP059268">
    <property type="protein sequence ID" value="QLQ79128.1"/>
    <property type="molecule type" value="Genomic_DNA"/>
</dbReference>
<organism evidence="3 4">
    <name type="scientific">Torulaspora globosa</name>
    <dbReference type="NCBI Taxonomy" id="48254"/>
    <lineage>
        <taxon>Eukaryota</taxon>
        <taxon>Fungi</taxon>
        <taxon>Dikarya</taxon>
        <taxon>Ascomycota</taxon>
        <taxon>Saccharomycotina</taxon>
        <taxon>Saccharomycetes</taxon>
        <taxon>Saccharomycetales</taxon>
        <taxon>Saccharomycetaceae</taxon>
        <taxon>Torulaspora</taxon>
    </lineage>
</organism>
<proteinExistence type="predicted"/>
<name>A0A7H9HMY2_9SACH</name>
<sequence length="200" mass="22815">MSMHLPSYDKFINCGNFSEQVAVLEDLFEPSYSILKFTLRDEDFMNRVRREAGNYREFIELIRLKLLDISQNAEKVGPSSRDVDHLAEIVSAHPRLGESVRLSAHSKKEQCNLSNSNDPPEIREKLAELNGNYEETYPGLRFVVFVNGRTRSEIIEVMQKRIASGNSWFEEVNIAINELCCIALDRVNKLESNGNGDCAK</sequence>
<evidence type="ECO:0000313" key="4">
    <source>
        <dbReference type="Proteomes" id="UP000510647"/>
    </source>
</evidence>
<dbReference type="Proteomes" id="UP000510647">
    <property type="component" value="Chromosome 2"/>
</dbReference>
<dbReference type="InterPro" id="IPR036778">
    <property type="entry name" value="OHCU_decarboxylase_sf"/>
</dbReference>
<evidence type="ECO:0000256" key="1">
    <source>
        <dbReference type="ARBA" id="ARBA00022631"/>
    </source>
</evidence>
<dbReference type="AlphaFoldDB" id="A0A7H9HMY2"/>